<keyword evidence="5" id="KW-1185">Reference proteome</keyword>
<dbReference type="SUPFAM" id="SSF52540">
    <property type="entry name" value="P-loop containing nucleoside triphosphate hydrolases"/>
    <property type="match status" value="1"/>
</dbReference>
<reference evidence="4" key="1">
    <citation type="submission" date="2023-01" db="EMBL/GenBank/DDBJ databases">
        <title>Complete genome sequence of Planctobacterium marinum strain Dej080120_11.</title>
        <authorList>
            <person name="Ueki S."/>
            <person name="Maruyama F."/>
        </authorList>
    </citation>
    <scope>NUCLEOTIDE SEQUENCE</scope>
    <source>
        <strain evidence="4">Dej080120_11</strain>
    </source>
</reference>
<dbReference type="KEGG" id="pmaw:MACH26_31340"/>
<dbReference type="GO" id="GO:0008146">
    <property type="term" value="F:sulfotransferase activity"/>
    <property type="evidence" value="ECO:0007669"/>
    <property type="project" value="InterPro"/>
</dbReference>
<name>A0AA48HIN7_9ALTE</name>
<accession>A0AA48HIN7</accession>
<evidence type="ECO:0000313" key="5">
    <source>
        <dbReference type="Proteomes" id="UP001333710"/>
    </source>
</evidence>
<keyword evidence="2" id="KW-0808">Transferase</keyword>
<dbReference type="RefSeq" id="WP_338293663.1">
    <property type="nucleotide sequence ID" value="NZ_AP027272.1"/>
</dbReference>
<evidence type="ECO:0000256" key="1">
    <source>
        <dbReference type="ARBA" id="ARBA00005771"/>
    </source>
</evidence>
<proteinExistence type="inferred from homology"/>
<evidence type="ECO:0000259" key="3">
    <source>
        <dbReference type="Pfam" id="PF00685"/>
    </source>
</evidence>
<organism evidence="4 5">
    <name type="scientific">Planctobacterium marinum</name>
    <dbReference type="NCBI Taxonomy" id="1631968"/>
    <lineage>
        <taxon>Bacteria</taxon>
        <taxon>Pseudomonadati</taxon>
        <taxon>Pseudomonadota</taxon>
        <taxon>Gammaproteobacteria</taxon>
        <taxon>Alteromonadales</taxon>
        <taxon>Alteromonadaceae</taxon>
        <taxon>Planctobacterium</taxon>
    </lineage>
</organism>
<dbReference type="PANTHER" id="PTHR11783">
    <property type="entry name" value="SULFOTRANSFERASE SULT"/>
    <property type="match status" value="1"/>
</dbReference>
<dbReference type="InterPro" id="IPR027417">
    <property type="entry name" value="P-loop_NTPase"/>
</dbReference>
<evidence type="ECO:0000313" key="4">
    <source>
        <dbReference type="EMBL" id="BDX07613.1"/>
    </source>
</evidence>
<dbReference type="InterPro" id="IPR000863">
    <property type="entry name" value="Sulfotransferase_dom"/>
</dbReference>
<gene>
    <name evidence="4" type="ORF">MACH26_31340</name>
</gene>
<dbReference type="Pfam" id="PF00685">
    <property type="entry name" value="Sulfotransfer_1"/>
    <property type="match status" value="1"/>
</dbReference>
<feature type="domain" description="Sulfotransferase" evidence="3">
    <location>
        <begin position="7"/>
        <end position="277"/>
    </location>
</feature>
<evidence type="ECO:0000256" key="2">
    <source>
        <dbReference type="ARBA" id="ARBA00022679"/>
    </source>
</evidence>
<sequence>MSNKNTYWLASYPKSGNTWFRLFLNQLLGPAQQLNINDLPIQNTIASARLGFDVGLGVNSSDLLPAEIDRLRPFNDELFNDASDSHIYRKIHDAFISPNTGHPIISTKVSAGVIYIVRNPLDVLVSYHYHLNESIDETMAYLNGQGESKSQHPNGIRSQFNTFMGGWSHHVLSWIGQTQIPVCVIRYEDLLSDPLTHFNKATRFAQIEHTQSELQQAVDSTQFEKLKAQESKVRFAETPSHTSHFFRNGIAGGWREYLTEAQVQKVVSTHSNVMQKLGYLDNQNNLIF</sequence>
<comment type="similarity">
    <text evidence="1">Belongs to the sulfotransferase 1 family.</text>
</comment>
<dbReference type="Gene3D" id="3.40.50.300">
    <property type="entry name" value="P-loop containing nucleotide triphosphate hydrolases"/>
    <property type="match status" value="1"/>
</dbReference>
<dbReference type="Proteomes" id="UP001333710">
    <property type="component" value="Chromosome"/>
</dbReference>
<protein>
    <submittedName>
        <fullName evidence="4">Sulfotransferase</fullName>
    </submittedName>
</protein>
<dbReference type="EMBL" id="AP027272">
    <property type="protein sequence ID" value="BDX07613.1"/>
    <property type="molecule type" value="Genomic_DNA"/>
</dbReference>
<dbReference type="AlphaFoldDB" id="A0AA48HIN7"/>